<evidence type="ECO:0000313" key="2">
    <source>
        <dbReference type="EMBL" id="KAF2822324.1"/>
    </source>
</evidence>
<dbReference type="EMBL" id="MU006234">
    <property type="protein sequence ID" value="KAF2822324.1"/>
    <property type="molecule type" value="Genomic_DNA"/>
</dbReference>
<feature type="transmembrane region" description="Helical" evidence="1">
    <location>
        <begin position="241"/>
        <end position="263"/>
    </location>
</feature>
<keyword evidence="1" id="KW-0472">Membrane</keyword>
<dbReference type="OrthoDB" id="4586224at2759"/>
<proteinExistence type="predicted"/>
<keyword evidence="3" id="KW-1185">Reference proteome</keyword>
<organism evidence="2 3">
    <name type="scientific">Ophiobolus disseminans</name>
    <dbReference type="NCBI Taxonomy" id="1469910"/>
    <lineage>
        <taxon>Eukaryota</taxon>
        <taxon>Fungi</taxon>
        <taxon>Dikarya</taxon>
        <taxon>Ascomycota</taxon>
        <taxon>Pezizomycotina</taxon>
        <taxon>Dothideomycetes</taxon>
        <taxon>Pleosporomycetidae</taxon>
        <taxon>Pleosporales</taxon>
        <taxon>Pleosporineae</taxon>
        <taxon>Phaeosphaeriaceae</taxon>
        <taxon>Ophiobolus</taxon>
    </lineage>
</organism>
<sequence>MAKLYIKPIEYNSECITFPEWISLFTLCLAPLIAHILSGTPPVSHLSNHRPRWYDHLCHYNPTSIIWRYAAITDRRIRALNWSRNDLAASNAIFWTAKGWDGGEQMVAAAASHCTRLPEHTRVKIRSTTTLKTVITALQGASAAYSLIGLLAGNTNLTFVALMGLDMVFFPLAVLGLLRLCAAAWLAEDFEFLPRDATIPARPNTMASGDVGSQSDLHPFLITMPGEGMRFKPPGSSWASWLFRVFYFFIVAGACAMSIVYSVPYGPVDLIASTTSFVVGLFYIFFFSISAALYAFYFLRSQTTTTLLPCLSRTWYKMYTFLLFSSMLVIIIIASIETNKGPDGRYISVRPPVRLSCASQNRWWALGSDNTLSGVMSAKNSTIGQDYAGAEVTHVSSNSSMEKAKYWLYDFTGYCVGQLSNSTTP</sequence>
<accession>A0A6A6ZPI1</accession>
<feature type="transmembrane region" description="Helical" evidence="1">
    <location>
        <begin position="275"/>
        <end position="298"/>
    </location>
</feature>
<feature type="transmembrane region" description="Helical" evidence="1">
    <location>
        <begin position="169"/>
        <end position="187"/>
    </location>
</feature>
<feature type="transmembrane region" description="Helical" evidence="1">
    <location>
        <begin position="318"/>
        <end position="336"/>
    </location>
</feature>
<protein>
    <submittedName>
        <fullName evidence="2">Uncharacterized protein</fullName>
    </submittedName>
</protein>
<evidence type="ECO:0000313" key="3">
    <source>
        <dbReference type="Proteomes" id="UP000799424"/>
    </source>
</evidence>
<gene>
    <name evidence="2" type="ORF">CC86DRAFT_372879</name>
</gene>
<evidence type="ECO:0000256" key="1">
    <source>
        <dbReference type="SAM" id="Phobius"/>
    </source>
</evidence>
<dbReference type="AlphaFoldDB" id="A0A6A6ZPI1"/>
<reference evidence="2" key="1">
    <citation type="journal article" date="2020" name="Stud. Mycol.">
        <title>101 Dothideomycetes genomes: a test case for predicting lifestyles and emergence of pathogens.</title>
        <authorList>
            <person name="Haridas S."/>
            <person name="Albert R."/>
            <person name="Binder M."/>
            <person name="Bloem J."/>
            <person name="Labutti K."/>
            <person name="Salamov A."/>
            <person name="Andreopoulos B."/>
            <person name="Baker S."/>
            <person name="Barry K."/>
            <person name="Bills G."/>
            <person name="Bluhm B."/>
            <person name="Cannon C."/>
            <person name="Castanera R."/>
            <person name="Culley D."/>
            <person name="Daum C."/>
            <person name="Ezra D."/>
            <person name="Gonzalez J."/>
            <person name="Henrissat B."/>
            <person name="Kuo A."/>
            <person name="Liang C."/>
            <person name="Lipzen A."/>
            <person name="Lutzoni F."/>
            <person name="Magnuson J."/>
            <person name="Mondo S."/>
            <person name="Nolan M."/>
            <person name="Ohm R."/>
            <person name="Pangilinan J."/>
            <person name="Park H.-J."/>
            <person name="Ramirez L."/>
            <person name="Alfaro M."/>
            <person name="Sun H."/>
            <person name="Tritt A."/>
            <person name="Yoshinaga Y."/>
            <person name="Zwiers L.-H."/>
            <person name="Turgeon B."/>
            <person name="Goodwin S."/>
            <person name="Spatafora J."/>
            <person name="Crous P."/>
            <person name="Grigoriev I."/>
        </authorList>
    </citation>
    <scope>NUCLEOTIDE SEQUENCE</scope>
    <source>
        <strain evidence="2">CBS 113818</strain>
    </source>
</reference>
<keyword evidence="1" id="KW-1133">Transmembrane helix</keyword>
<dbReference type="Proteomes" id="UP000799424">
    <property type="component" value="Unassembled WGS sequence"/>
</dbReference>
<keyword evidence="1" id="KW-0812">Transmembrane</keyword>
<name>A0A6A6ZPI1_9PLEO</name>